<gene>
    <name evidence="2" type="ORF">IV44_GL001077</name>
</gene>
<feature type="compositionally biased region" description="Basic and acidic residues" evidence="1">
    <location>
        <begin position="153"/>
        <end position="163"/>
    </location>
</feature>
<evidence type="ECO:0000256" key="1">
    <source>
        <dbReference type="SAM" id="MobiDB-lite"/>
    </source>
</evidence>
<sequence length="185" mass="21292">MKINLKDLNDKIENQDYIQDLETVKYAAISKSKSKIKPYAKKMVKEVVAAFKHDSLVQTQLAVTGQRPVTFALETNIINLPYANYKKVANFFEEGQEYGLNVYFETRSEYVNVSHFRIDQLATEEEIEQDSDAVVDKLVDAIVEKIKVVREYKKPEKKTESKAKTTKTTTKKKTTTEKKATTKKK</sequence>
<dbReference type="PATRIC" id="fig|695563.3.peg.1131"/>
<proteinExistence type="predicted"/>
<protein>
    <submittedName>
        <fullName evidence="2">Uncharacterized protein</fullName>
    </submittedName>
</protein>
<organism evidence="2 3">
    <name type="scientific">Lactobacillus amylovorus subsp. animalium DSM 16698</name>
    <dbReference type="NCBI Taxonomy" id="695563"/>
    <lineage>
        <taxon>Bacteria</taxon>
        <taxon>Bacillati</taxon>
        <taxon>Bacillota</taxon>
        <taxon>Bacilli</taxon>
        <taxon>Lactobacillales</taxon>
        <taxon>Lactobacillaceae</taxon>
        <taxon>Lactobacillus</taxon>
        <taxon>Lactobacillus amylovorus subsp. animalium</taxon>
    </lineage>
</organism>
<name>A0A0R2KP43_LACAM</name>
<accession>A0A0R2KP43</accession>
<evidence type="ECO:0000313" key="3">
    <source>
        <dbReference type="Proteomes" id="UP000051529"/>
    </source>
</evidence>
<feature type="region of interest" description="Disordered" evidence="1">
    <location>
        <begin position="153"/>
        <end position="185"/>
    </location>
</feature>
<feature type="compositionally biased region" description="Basic and acidic residues" evidence="1">
    <location>
        <begin position="174"/>
        <end position="185"/>
    </location>
</feature>
<dbReference type="EMBL" id="JQBQ01000035">
    <property type="protein sequence ID" value="KRN89221.1"/>
    <property type="molecule type" value="Genomic_DNA"/>
</dbReference>
<dbReference type="RefSeq" id="WP_022087553.1">
    <property type="nucleotide sequence ID" value="NZ_JQBQ01000035.1"/>
</dbReference>
<reference evidence="2 3" key="1">
    <citation type="journal article" date="2015" name="Genome Announc.">
        <title>Expanding the biotechnology potential of lactobacilli through comparative genomics of 213 strains and associated genera.</title>
        <authorList>
            <person name="Sun Z."/>
            <person name="Harris H.M."/>
            <person name="McCann A."/>
            <person name="Guo C."/>
            <person name="Argimon S."/>
            <person name="Zhang W."/>
            <person name="Yang X."/>
            <person name="Jeffery I.B."/>
            <person name="Cooney J.C."/>
            <person name="Kagawa T.F."/>
            <person name="Liu W."/>
            <person name="Song Y."/>
            <person name="Salvetti E."/>
            <person name="Wrobel A."/>
            <person name="Rasinkangas P."/>
            <person name="Parkhill J."/>
            <person name="Rea M.C."/>
            <person name="O'Sullivan O."/>
            <person name="Ritari J."/>
            <person name="Douillard F.P."/>
            <person name="Paul Ross R."/>
            <person name="Yang R."/>
            <person name="Briner A.E."/>
            <person name="Felis G.E."/>
            <person name="de Vos W.M."/>
            <person name="Barrangou R."/>
            <person name="Klaenhammer T.R."/>
            <person name="Caufield P.W."/>
            <person name="Cui Y."/>
            <person name="Zhang H."/>
            <person name="O'Toole P.W."/>
        </authorList>
    </citation>
    <scope>NUCLEOTIDE SEQUENCE [LARGE SCALE GENOMIC DNA]</scope>
    <source>
        <strain evidence="2 3">DSM 16698</strain>
    </source>
</reference>
<dbReference type="Proteomes" id="UP000051529">
    <property type="component" value="Unassembled WGS sequence"/>
</dbReference>
<comment type="caution">
    <text evidence="2">The sequence shown here is derived from an EMBL/GenBank/DDBJ whole genome shotgun (WGS) entry which is preliminary data.</text>
</comment>
<evidence type="ECO:0000313" key="2">
    <source>
        <dbReference type="EMBL" id="KRN89221.1"/>
    </source>
</evidence>
<dbReference type="AlphaFoldDB" id="A0A0R2KP43"/>